<dbReference type="Gene3D" id="1.10.287.130">
    <property type="match status" value="1"/>
</dbReference>
<evidence type="ECO:0000256" key="2">
    <source>
        <dbReference type="ARBA" id="ARBA00004651"/>
    </source>
</evidence>
<dbReference type="CDD" id="cd00082">
    <property type="entry name" value="HisKA"/>
    <property type="match status" value="1"/>
</dbReference>
<dbReference type="PANTHER" id="PTHR45453:SF2">
    <property type="entry name" value="HISTIDINE KINASE"/>
    <property type="match status" value="1"/>
</dbReference>
<dbReference type="InterPro" id="IPR036097">
    <property type="entry name" value="HisK_dim/P_sf"/>
</dbReference>
<keyword evidence="6" id="KW-0812">Transmembrane</keyword>
<proteinExistence type="predicted"/>
<accession>A0ABQ0XBP8</accession>
<dbReference type="InterPro" id="IPR050351">
    <property type="entry name" value="BphY/WalK/GraS-like"/>
</dbReference>
<dbReference type="InterPro" id="IPR003661">
    <property type="entry name" value="HisK_dim/P_dom"/>
</dbReference>
<dbReference type="Pfam" id="PF02518">
    <property type="entry name" value="HATPase_c"/>
    <property type="match status" value="1"/>
</dbReference>
<evidence type="ECO:0000256" key="4">
    <source>
        <dbReference type="ARBA" id="ARBA00022475"/>
    </source>
</evidence>
<gene>
    <name evidence="12" type="ORF">LDI01_11060</name>
</gene>
<evidence type="ECO:0000256" key="3">
    <source>
        <dbReference type="ARBA" id="ARBA00012438"/>
    </source>
</evidence>
<dbReference type="EMBL" id="BKAB01000013">
    <property type="protein sequence ID" value="GEP23513.1"/>
    <property type="molecule type" value="Genomic_DNA"/>
</dbReference>
<keyword evidence="10" id="KW-0472">Membrane</keyword>
<name>A0ABQ0XBP8_9LACO</name>
<keyword evidence="9" id="KW-0902">Two-component regulatory system</keyword>
<keyword evidence="5" id="KW-0808">Transferase</keyword>
<dbReference type="SUPFAM" id="SSF47384">
    <property type="entry name" value="Homodimeric domain of signal transducing histidine kinase"/>
    <property type="match status" value="1"/>
</dbReference>
<comment type="catalytic activity">
    <reaction evidence="1">
        <text>ATP + protein L-histidine = ADP + protein N-phospho-L-histidine.</text>
        <dbReference type="EC" id="2.7.13.3"/>
    </reaction>
</comment>
<evidence type="ECO:0000256" key="10">
    <source>
        <dbReference type="ARBA" id="ARBA00023136"/>
    </source>
</evidence>
<evidence type="ECO:0000256" key="1">
    <source>
        <dbReference type="ARBA" id="ARBA00000085"/>
    </source>
</evidence>
<evidence type="ECO:0000256" key="8">
    <source>
        <dbReference type="ARBA" id="ARBA00022989"/>
    </source>
</evidence>
<evidence type="ECO:0000256" key="7">
    <source>
        <dbReference type="ARBA" id="ARBA00022777"/>
    </source>
</evidence>
<reference evidence="12 13" key="1">
    <citation type="submission" date="2019-07" db="EMBL/GenBank/DDBJ databases">
        <title>Whole genome shotgun sequence of Lactobacillus diolivorans NBRC 107869.</title>
        <authorList>
            <person name="Hosoyama A."/>
            <person name="Uohara A."/>
            <person name="Ohji S."/>
            <person name="Ichikawa N."/>
        </authorList>
    </citation>
    <scope>NUCLEOTIDE SEQUENCE [LARGE SCALE GENOMIC DNA]</scope>
    <source>
        <strain evidence="12 13">NBRC 107869</strain>
    </source>
</reference>
<dbReference type="InterPro" id="IPR036890">
    <property type="entry name" value="HATPase_C_sf"/>
</dbReference>
<evidence type="ECO:0000256" key="5">
    <source>
        <dbReference type="ARBA" id="ARBA00022679"/>
    </source>
</evidence>
<organism evidence="12 13">
    <name type="scientific">Lentilactobacillus diolivorans</name>
    <dbReference type="NCBI Taxonomy" id="179838"/>
    <lineage>
        <taxon>Bacteria</taxon>
        <taxon>Bacillati</taxon>
        <taxon>Bacillota</taxon>
        <taxon>Bacilli</taxon>
        <taxon>Lactobacillales</taxon>
        <taxon>Lactobacillaceae</taxon>
        <taxon>Lentilactobacillus</taxon>
    </lineage>
</organism>
<keyword evidence="7" id="KW-0418">Kinase</keyword>
<feature type="domain" description="Histidine kinase" evidence="11">
    <location>
        <begin position="106"/>
        <end position="307"/>
    </location>
</feature>
<dbReference type="EC" id="2.7.13.3" evidence="3"/>
<dbReference type="Proteomes" id="UP000321409">
    <property type="component" value="Unassembled WGS sequence"/>
</dbReference>
<dbReference type="InterPro" id="IPR005467">
    <property type="entry name" value="His_kinase_dom"/>
</dbReference>
<evidence type="ECO:0000313" key="13">
    <source>
        <dbReference type="Proteomes" id="UP000321409"/>
    </source>
</evidence>
<keyword evidence="13" id="KW-1185">Reference proteome</keyword>
<evidence type="ECO:0000259" key="11">
    <source>
        <dbReference type="PROSITE" id="PS50109"/>
    </source>
</evidence>
<keyword evidence="4" id="KW-1003">Cell membrane</keyword>
<dbReference type="InterPro" id="IPR003594">
    <property type="entry name" value="HATPase_dom"/>
</dbReference>
<comment type="subcellular location">
    <subcellularLocation>
        <location evidence="2">Cell membrane</location>
        <topology evidence="2">Multi-pass membrane protein</topology>
    </subcellularLocation>
</comment>
<dbReference type="PROSITE" id="PS50109">
    <property type="entry name" value="HIS_KIN"/>
    <property type="match status" value="1"/>
</dbReference>
<comment type="caution">
    <text evidence="12">The sequence shown here is derived from an EMBL/GenBank/DDBJ whole genome shotgun (WGS) entry which is preliminary data.</text>
</comment>
<evidence type="ECO:0000256" key="6">
    <source>
        <dbReference type="ARBA" id="ARBA00022692"/>
    </source>
</evidence>
<evidence type="ECO:0000256" key="9">
    <source>
        <dbReference type="ARBA" id="ARBA00023012"/>
    </source>
</evidence>
<sequence>MAYLLFVLLFYFICVLYKVDLDVVGDLVRYTLAPFLIVVGFRVYQKVIDVKAINILVKDGNFQQFQLHGFYGRLYSQALKKLMKQQLTETRDLQESLKNREDYLTLWSHEMKTPLTSLLMIAENNATVPSEEVSEKIELVNYQLKQLLTFDRLDDFNNDLDFKKIDLAECIKKVIQQNASFFLSHHVMPDIHVPTVNVLSDSKWLSFVLEQIITNAVKYSDKNSTVQIEYNNNVLKISDQGIGIAKSDLPRIFDQGFTGSNGRTHGEATGMGLYMARRVAKILDIKIDISSTENVGTTVKLIFNPKKITTK</sequence>
<evidence type="ECO:0000313" key="12">
    <source>
        <dbReference type="EMBL" id="GEP23513.1"/>
    </source>
</evidence>
<dbReference type="SUPFAM" id="SSF55874">
    <property type="entry name" value="ATPase domain of HSP90 chaperone/DNA topoisomerase II/histidine kinase"/>
    <property type="match status" value="1"/>
</dbReference>
<keyword evidence="8" id="KW-1133">Transmembrane helix</keyword>
<dbReference type="Gene3D" id="3.30.565.10">
    <property type="entry name" value="Histidine kinase-like ATPase, C-terminal domain"/>
    <property type="match status" value="1"/>
</dbReference>
<dbReference type="SMART" id="SM00387">
    <property type="entry name" value="HATPase_c"/>
    <property type="match status" value="1"/>
</dbReference>
<dbReference type="PANTHER" id="PTHR45453">
    <property type="entry name" value="PHOSPHATE REGULON SENSOR PROTEIN PHOR"/>
    <property type="match status" value="1"/>
</dbReference>
<protein>
    <recommendedName>
        <fullName evidence="3">histidine kinase</fullName>
        <ecNumber evidence="3">2.7.13.3</ecNumber>
    </recommendedName>
</protein>